<dbReference type="SUPFAM" id="SSF52374">
    <property type="entry name" value="Nucleotidylyl transferase"/>
    <property type="match status" value="1"/>
</dbReference>
<organism evidence="13 14">
    <name type="scientific">Pelomonas aquatica</name>
    <dbReference type="NCBI Taxonomy" id="431058"/>
    <lineage>
        <taxon>Bacteria</taxon>
        <taxon>Pseudomonadati</taxon>
        <taxon>Pseudomonadota</taxon>
        <taxon>Betaproteobacteria</taxon>
        <taxon>Burkholderiales</taxon>
        <taxon>Sphaerotilaceae</taxon>
        <taxon>Roseateles</taxon>
    </lineage>
</organism>
<comment type="similarity">
    <text evidence="3 11">Belongs to the NadD family.</text>
</comment>
<dbReference type="CDD" id="cd02165">
    <property type="entry name" value="NMNAT"/>
    <property type="match status" value="1"/>
</dbReference>
<keyword evidence="5 11" id="KW-0808">Transferase</keyword>
<dbReference type="EC" id="2.7.7.18" evidence="11"/>
<proteinExistence type="inferred from homology"/>
<dbReference type="PANTHER" id="PTHR39321">
    <property type="entry name" value="NICOTINATE-NUCLEOTIDE ADENYLYLTRANSFERASE-RELATED"/>
    <property type="match status" value="1"/>
</dbReference>
<name>A0A9X4R8N5_9BURK</name>
<dbReference type="GO" id="GO:0009435">
    <property type="term" value="P:NAD+ biosynthetic process"/>
    <property type="evidence" value="ECO:0007669"/>
    <property type="project" value="UniProtKB-UniRule"/>
</dbReference>
<evidence type="ECO:0000256" key="11">
    <source>
        <dbReference type="HAMAP-Rule" id="MF_00244"/>
    </source>
</evidence>
<dbReference type="NCBIfam" id="TIGR00125">
    <property type="entry name" value="cyt_tran_rel"/>
    <property type="match status" value="1"/>
</dbReference>
<comment type="function">
    <text evidence="1 11">Catalyzes the reversible adenylation of nicotinate mononucleotide (NaMN) to nicotinic acid adenine dinucleotide (NaAD).</text>
</comment>
<evidence type="ECO:0000256" key="1">
    <source>
        <dbReference type="ARBA" id="ARBA00002324"/>
    </source>
</evidence>
<evidence type="ECO:0000256" key="2">
    <source>
        <dbReference type="ARBA" id="ARBA00005019"/>
    </source>
</evidence>
<evidence type="ECO:0000313" key="13">
    <source>
        <dbReference type="EMBL" id="MDG0863428.1"/>
    </source>
</evidence>
<keyword evidence="7 11" id="KW-0547">Nucleotide-binding</keyword>
<dbReference type="InterPro" id="IPR004821">
    <property type="entry name" value="Cyt_trans-like"/>
</dbReference>
<evidence type="ECO:0000256" key="6">
    <source>
        <dbReference type="ARBA" id="ARBA00022695"/>
    </source>
</evidence>
<evidence type="ECO:0000256" key="4">
    <source>
        <dbReference type="ARBA" id="ARBA00022642"/>
    </source>
</evidence>
<evidence type="ECO:0000256" key="3">
    <source>
        <dbReference type="ARBA" id="ARBA00009014"/>
    </source>
</evidence>
<keyword evidence="14" id="KW-1185">Reference proteome</keyword>
<comment type="caution">
    <text evidence="13">The sequence shown here is derived from an EMBL/GenBank/DDBJ whole genome shotgun (WGS) entry which is preliminary data.</text>
</comment>
<dbReference type="AlphaFoldDB" id="A0A9X4R8N5"/>
<dbReference type="Proteomes" id="UP001152766">
    <property type="component" value="Unassembled WGS sequence"/>
</dbReference>
<dbReference type="InterPro" id="IPR005248">
    <property type="entry name" value="NadD/NMNAT"/>
</dbReference>
<evidence type="ECO:0000256" key="8">
    <source>
        <dbReference type="ARBA" id="ARBA00022840"/>
    </source>
</evidence>
<keyword evidence="6 11" id="KW-0548">Nucleotidyltransferase</keyword>
<keyword evidence="9 11" id="KW-0520">NAD</keyword>
<dbReference type="GO" id="GO:0004515">
    <property type="term" value="F:nicotinate-nucleotide adenylyltransferase activity"/>
    <property type="evidence" value="ECO:0007669"/>
    <property type="project" value="UniProtKB-UniRule"/>
</dbReference>
<evidence type="ECO:0000256" key="10">
    <source>
        <dbReference type="ARBA" id="ARBA00048721"/>
    </source>
</evidence>
<dbReference type="InterPro" id="IPR014729">
    <property type="entry name" value="Rossmann-like_a/b/a_fold"/>
</dbReference>
<evidence type="ECO:0000256" key="7">
    <source>
        <dbReference type="ARBA" id="ARBA00022741"/>
    </source>
</evidence>
<reference evidence="13" key="1">
    <citation type="submission" date="2019-02" db="EMBL/GenBank/DDBJ databases">
        <title>Draft genome of the type strain Pelomonas aquatica CCUG 52575T.</title>
        <authorList>
            <person name="Gomila M."/>
            <person name="Lalucat J."/>
        </authorList>
    </citation>
    <scope>NUCLEOTIDE SEQUENCE</scope>
    <source>
        <strain evidence="13">CCUG 52575</strain>
    </source>
</reference>
<comment type="catalytic activity">
    <reaction evidence="10 11">
        <text>nicotinate beta-D-ribonucleotide + ATP + H(+) = deamido-NAD(+) + diphosphate</text>
        <dbReference type="Rhea" id="RHEA:22860"/>
        <dbReference type="ChEBI" id="CHEBI:15378"/>
        <dbReference type="ChEBI" id="CHEBI:30616"/>
        <dbReference type="ChEBI" id="CHEBI:33019"/>
        <dbReference type="ChEBI" id="CHEBI:57502"/>
        <dbReference type="ChEBI" id="CHEBI:58437"/>
        <dbReference type="EC" id="2.7.7.18"/>
    </reaction>
</comment>
<sequence>MALRLGARAGHARGAALQRLPAPARLGRRNLDAAVALKLAIFGGSFDPPHLGHLAFARFALQALAPDRLLWLPAGRQWQKPDQVMAAPVHRVAMIRELIAGDARQAVDERELQRRGPSFTADTLRELAAERPGAELMFLIGQDQYARLPTWYRAEAIAGLATLVVVPRAGEAVVTPSGLPPHRLQVLELPDLPISSTAVREAIARGDDICPLVGADVASYIASHRLYGKKP</sequence>
<keyword evidence="8 11" id="KW-0067">ATP-binding</keyword>
<protein>
    <recommendedName>
        <fullName evidence="11">Probable nicotinate-nucleotide adenylyltransferase</fullName>
        <ecNumber evidence="11">2.7.7.18</ecNumber>
    </recommendedName>
    <alternativeName>
        <fullName evidence="11">Deamido-NAD(+) diphosphorylase</fullName>
    </alternativeName>
    <alternativeName>
        <fullName evidence="11">Deamido-NAD(+) pyrophosphorylase</fullName>
    </alternativeName>
    <alternativeName>
        <fullName evidence="11">Nicotinate mononucleotide adenylyltransferase</fullName>
        <shortName evidence="11">NaMN adenylyltransferase</shortName>
    </alternativeName>
</protein>
<accession>A0A9X4R8N5</accession>
<keyword evidence="4 11" id="KW-0662">Pyridine nucleotide biosynthesis</keyword>
<dbReference type="Gene3D" id="3.40.50.620">
    <property type="entry name" value="HUPs"/>
    <property type="match status" value="1"/>
</dbReference>
<gene>
    <name evidence="11 13" type="primary">nadD</name>
    <name evidence="13" type="ORF">EXJ73_13235</name>
</gene>
<evidence type="ECO:0000259" key="12">
    <source>
        <dbReference type="Pfam" id="PF01467"/>
    </source>
</evidence>
<dbReference type="NCBIfam" id="NF000840">
    <property type="entry name" value="PRK00071.1-3"/>
    <property type="match status" value="1"/>
</dbReference>
<evidence type="ECO:0000256" key="9">
    <source>
        <dbReference type="ARBA" id="ARBA00023027"/>
    </source>
</evidence>
<evidence type="ECO:0000313" key="14">
    <source>
        <dbReference type="Proteomes" id="UP001152766"/>
    </source>
</evidence>
<dbReference type="HAMAP" id="MF_00244">
    <property type="entry name" value="NaMN_adenylyltr"/>
    <property type="match status" value="1"/>
</dbReference>
<evidence type="ECO:0000256" key="5">
    <source>
        <dbReference type="ARBA" id="ARBA00022679"/>
    </source>
</evidence>
<dbReference type="PANTHER" id="PTHR39321:SF3">
    <property type="entry name" value="PHOSPHOPANTETHEINE ADENYLYLTRANSFERASE"/>
    <property type="match status" value="1"/>
</dbReference>
<dbReference type="GO" id="GO:0005524">
    <property type="term" value="F:ATP binding"/>
    <property type="evidence" value="ECO:0007669"/>
    <property type="project" value="UniProtKB-KW"/>
</dbReference>
<comment type="pathway">
    <text evidence="2 11">Cofactor biosynthesis; NAD(+) biosynthesis; deamido-NAD(+) from nicotinate D-ribonucleotide: step 1/1.</text>
</comment>
<dbReference type="EMBL" id="SGUG01000018">
    <property type="protein sequence ID" value="MDG0863428.1"/>
    <property type="molecule type" value="Genomic_DNA"/>
</dbReference>
<dbReference type="NCBIfam" id="TIGR00482">
    <property type="entry name" value="nicotinate (nicotinamide) nucleotide adenylyltransferase"/>
    <property type="match status" value="1"/>
</dbReference>
<feature type="domain" description="Cytidyltransferase-like" evidence="12">
    <location>
        <begin position="41"/>
        <end position="201"/>
    </location>
</feature>
<dbReference type="Pfam" id="PF01467">
    <property type="entry name" value="CTP_transf_like"/>
    <property type="match status" value="1"/>
</dbReference>